<reference evidence="3" key="1">
    <citation type="journal article" date="2020" name="bioRxiv">
        <title>Comparative genomics of Chlamydomonas.</title>
        <authorList>
            <person name="Craig R.J."/>
            <person name="Hasan A.R."/>
            <person name="Ness R.W."/>
            <person name="Keightley P.D."/>
        </authorList>
    </citation>
    <scope>NUCLEOTIDE SEQUENCE</scope>
    <source>
        <strain evidence="3">CCAP 11/70</strain>
    </source>
</reference>
<comment type="caution">
    <text evidence="3">The sequence shown here is derived from an EMBL/GenBank/DDBJ whole genome shotgun (WGS) entry which is preliminary data.</text>
</comment>
<organism evidence="3 4">
    <name type="scientific">Edaphochlamys debaryana</name>
    <dbReference type="NCBI Taxonomy" id="47281"/>
    <lineage>
        <taxon>Eukaryota</taxon>
        <taxon>Viridiplantae</taxon>
        <taxon>Chlorophyta</taxon>
        <taxon>core chlorophytes</taxon>
        <taxon>Chlorophyceae</taxon>
        <taxon>CS clade</taxon>
        <taxon>Chlamydomonadales</taxon>
        <taxon>Chlamydomonadales incertae sedis</taxon>
        <taxon>Edaphochlamys</taxon>
    </lineage>
</organism>
<dbReference type="CDD" id="cd02961">
    <property type="entry name" value="PDI_a_family"/>
    <property type="match status" value="1"/>
</dbReference>
<accession>A0A836BQL5</accession>
<dbReference type="OrthoDB" id="74910at2759"/>
<dbReference type="EMBL" id="JAEHOE010000163">
    <property type="protein sequence ID" value="KAG2483894.1"/>
    <property type="molecule type" value="Genomic_DNA"/>
</dbReference>
<protein>
    <recommendedName>
        <fullName evidence="2">Thioredoxin domain-containing protein</fullName>
    </recommendedName>
</protein>
<dbReference type="PROSITE" id="PS51352">
    <property type="entry name" value="THIOREDOXIN_2"/>
    <property type="match status" value="1"/>
</dbReference>
<evidence type="ECO:0000259" key="2">
    <source>
        <dbReference type="PROSITE" id="PS51352"/>
    </source>
</evidence>
<evidence type="ECO:0000313" key="3">
    <source>
        <dbReference type="EMBL" id="KAG2483894.1"/>
    </source>
</evidence>
<name>A0A836BQL5_9CHLO</name>
<sequence length="182" mass="19990">MFWVLIGCLVITVIVTVMMMYRMSSKASLPSVTVPPALNPVIMRNATKATASAPKVESFADTEDERDMDGPDTEAGKSPDADGGVVEEPFSESSGANMVYIYSTSCGWCDRFNPTWKDFADRYGGSLNLLKIEARSEEARKYNVAGYPTVLIERPNGSSNVLFNDDRTVENLLKFARAHEAS</sequence>
<dbReference type="InterPro" id="IPR036249">
    <property type="entry name" value="Thioredoxin-like_sf"/>
</dbReference>
<evidence type="ECO:0000256" key="1">
    <source>
        <dbReference type="SAM" id="MobiDB-lite"/>
    </source>
</evidence>
<feature type="domain" description="Thioredoxin" evidence="2">
    <location>
        <begin position="64"/>
        <end position="181"/>
    </location>
</feature>
<dbReference type="SUPFAM" id="SSF52833">
    <property type="entry name" value="Thioredoxin-like"/>
    <property type="match status" value="1"/>
</dbReference>
<evidence type="ECO:0000313" key="4">
    <source>
        <dbReference type="Proteomes" id="UP000612055"/>
    </source>
</evidence>
<dbReference type="InterPro" id="IPR013766">
    <property type="entry name" value="Thioredoxin_domain"/>
</dbReference>
<dbReference type="Proteomes" id="UP000612055">
    <property type="component" value="Unassembled WGS sequence"/>
</dbReference>
<dbReference type="Pfam" id="PF00085">
    <property type="entry name" value="Thioredoxin"/>
    <property type="match status" value="1"/>
</dbReference>
<dbReference type="Gene3D" id="3.40.30.10">
    <property type="entry name" value="Glutaredoxin"/>
    <property type="match status" value="1"/>
</dbReference>
<feature type="compositionally biased region" description="Acidic residues" evidence="1">
    <location>
        <begin position="60"/>
        <end position="72"/>
    </location>
</feature>
<proteinExistence type="predicted"/>
<gene>
    <name evidence="3" type="ORF">HYH03_017288</name>
</gene>
<dbReference type="AlphaFoldDB" id="A0A836BQL5"/>
<feature type="region of interest" description="Disordered" evidence="1">
    <location>
        <begin position="52"/>
        <end position="88"/>
    </location>
</feature>
<keyword evidence="4" id="KW-1185">Reference proteome</keyword>